<evidence type="ECO:0000313" key="2">
    <source>
        <dbReference type="Proteomes" id="UP001180845"/>
    </source>
</evidence>
<dbReference type="AlphaFoldDB" id="A0AAE4CMR0"/>
<keyword evidence="2" id="KW-1185">Reference proteome</keyword>
<sequence length="121" mass="13023">MSATNNAMQDIITSANKGQFQVTPEAGDELITIFQEYADYLDARLNDIQVVKNRTPLGDSPAGQAIAEFNQQVAAGGEDSFEDAILQSSKQVPQVIEAIKRGIALYQETDEGNAAGFGNRT</sequence>
<reference evidence="1" key="1">
    <citation type="submission" date="2023-07" db="EMBL/GenBank/DDBJ databases">
        <title>Sequencing the genomes of 1000 actinobacteria strains.</title>
        <authorList>
            <person name="Klenk H.-P."/>
        </authorList>
    </citation>
    <scope>NUCLEOTIDE SEQUENCE</scope>
    <source>
        <strain evidence="1">DSM 45977</strain>
    </source>
</reference>
<organism evidence="1 2">
    <name type="scientific">Haloactinomyces albus</name>
    <dbReference type="NCBI Taxonomy" id="1352928"/>
    <lineage>
        <taxon>Bacteria</taxon>
        <taxon>Bacillati</taxon>
        <taxon>Actinomycetota</taxon>
        <taxon>Actinomycetes</taxon>
        <taxon>Actinopolysporales</taxon>
        <taxon>Actinopolysporaceae</taxon>
        <taxon>Haloactinomyces</taxon>
    </lineage>
</organism>
<comment type="caution">
    <text evidence="1">The sequence shown here is derived from an EMBL/GenBank/DDBJ whole genome shotgun (WGS) entry which is preliminary data.</text>
</comment>
<name>A0AAE4CMR0_9ACTN</name>
<gene>
    <name evidence="1" type="ORF">JOF55_001393</name>
</gene>
<proteinExistence type="predicted"/>
<protein>
    <submittedName>
        <fullName evidence="1">Uncharacterized protein YukE</fullName>
    </submittedName>
</protein>
<dbReference type="EMBL" id="JAVDXW010000001">
    <property type="protein sequence ID" value="MDR7301212.1"/>
    <property type="molecule type" value="Genomic_DNA"/>
</dbReference>
<dbReference type="Proteomes" id="UP001180845">
    <property type="component" value="Unassembled WGS sequence"/>
</dbReference>
<evidence type="ECO:0000313" key="1">
    <source>
        <dbReference type="EMBL" id="MDR7301212.1"/>
    </source>
</evidence>
<accession>A0AAE4CMR0</accession>